<organism evidence="3 4">
    <name type="scientific">Roseicyclus persicicus</name>
    <dbReference type="NCBI Taxonomy" id="2650661"/>
    <lineage>
        <taxon>Bacteria</taxon>
        <taxon>Pseudomonadati</taxon>
        <taxon>Pseudomonadota</taxon>
        <taxon>Alphaproteobacteria</taxon>
        <taxon>Rhodobacterales</taxon>
        <taxon>Roseobacteraceae</taxon>
        <taxon>Roseicyclus</taxon>
    </lineage>
</organism>
<feature type="transmembrane region" description="Helical" evidence="2">
    <location>
        <begin position="496"/>
        <end position="514"/>
    </location>
</feature>
<dbReference type="AlphaFoldDB" id="A0A7X6JYU6"/>
<feature type="compositionally biased region" description="Polar residues" evidence="1">
    <location>
        <begin position="522"/>
        <end position="534"/>
    </location>
</feature>
<keyword evidence="2" id="KW-0472">Membrane</keyword>
<evidence type="ECO:0000256" key="1">
    <source>
        <dbReference type="SAM" id="MobiDB-lite"/>
    </source>
</evidence>
<evidence type="ECO:0000313" key="4">
    <source>
        <dbReference type="Proteomes" id="UP000526408"/>
    </source>
</evidence>
<dbReference type="EMBL" id="JAAZQQ010000002">
    <property type="protein sequence ID" value="NKX44864.1"/>
    <property type="molecule type" value="Genomic_DNA"/>
</dbReference>
<accession>A0A7X6JYU6</accession>
<keyword evidence="2" id="KW-1133">Transmembrane helix</keyword>
<keyword evidence="4" id="KW-1185">Reference proteome</keyword>
<feature type="region of interest" description="Disordered" evidence="1">
    <location>
        <begin position="522"/>
        <end position="555"/>
    </location>
</feature>
<protein>
    <submittedName>
        <fullName evidence="3">Uncharacterized protein</fullName>
    </submittedName>
</protein>
<comment type="caution">
    <text evidence="3">The sequence shown here is derived from an EMBL/GenBank/DDBJ whole genome shotgun (WGS) entry which is preliminary data.</text>
</comment>
<evidence type="ECO:0000313" key="3">
    <source>
        <dbReference type="EMBL" id="NKX44864.1"/>
    </source>
</evidence>
<dbReference type="Proteomes" id="UP000526408">
    <property type="component" value="Unassembled WGS sequence"/>
</dbReference>
<sequence length="636" mass="71495">MPHKTFSLENNPFRVLKANYRSSAAEISDLVEDAELDGLHHEDELQKARQALVTPKSRLLFELSWLPELSQLQKSKLEELLRQADPAVILTQIDHFPDLARANIAAHLCSKGNASIEVVHSLAQSWDEIDEAHLLKFLNEERRSSGFPAVEENQLRDGLRDIRQRHATAAANWIWSLPLPGKGMNGVVERELERNPEASFLRHLVEMYDKESEPHLAVIKESVLTATTAARKVSADLPQHIKDIEKLLESWDSINQPVQVYSQFRGQEEGRSKQLYEIVRKLCLELANDHGRYEEALRLSSALLTTFPELESVAESLKEDITALESLSHQKKISDKVDSLVEACERAKKNASRFGHALRSNGFSESGGRILSDVVKSFHDARKSLPEPGVAYLVVRDLALSLNNESNDSQSAFLLVDALIELGIGKGPKEVLEKLREERAILHKNWKMKELERQSGNLNGMLKVVDDMLVFANPADRRDLEKLKSKIEGKRFAKKAKFVIFAGIGAVILYFVLIDEFSRPASRTTYSPPVSERSTAAALPSVSDPYQEDMPPVGTGRSLTRNQVRYCIFQGVRLDYIRPLTTTNSQIDRFNALVADFNARCGNFRYTSGVLESIEREVAGRSAALRADAQRIVSSW</sequence>
<keyword evidence="2" id="KW-0812">Transmembrane</keyword>
<reference evidence="3 4" key="1">
    <citation type="submission" date="2020-04" db="EMBL/GenBank/DDBJ databases">
        <authorList>
            <person name="Yoon J."/>
        </authorList>
    </citation>
    <scope>NUCLEOTIDE SEQUENCE [LARGE SCALE GENOMIC DNA]</scope>
    <source>
        <strain evidence="3 4">KMU-115</strain>
    </source>
</reference>
<dbReference type="RefSeq" id="WP_168623203.1">
    <property type="nucleotide sequence ID" value="NZ_JAAZQQ010000002.1"/>
</dbReference>
<proteinExistence type="predicted"/>
<name>A0A7X6JYU6_9RHOB</name>
<evidence type="ECO:0000256" key="2">
    <source>
        <dbReference type="SAM" id="Phobius"/>
    </source>
</evidence>
<gene>
    <name evidence="3" type="ORF">HCU73_09705</name>
</gene>